<evidence type="ECO:0000313" key="3">
    <source>
        <dbReference type="Proteomes" id="UP000092461"/>
    </source>
</evidence>
<sequence length="401" mass="45993">MIPNGSEVKPQQLSKVQAKLLNMAEGGRLSKSRSRSLNRRSLSPPKKIKKTSRSRSRSSSSSASSNAAPRKGAQKKSYDKRGRDSRKRSLSLSSNSARSSPRMDFEIHKKENSVQQKRHYRSNKDSSESDSEDHYGKDRRGPPDMGQFGRDRGGDRGNRGDRSRSRQRSRRMSPVGRDRGRRRSPDRREIQRKFSPRGRVSPPRGRRSRSPRVTTSKGRPRSRDRKMSPPQRRLSISPLKPAPVMFRKEKEAPQHVMAAMVKVDREKEARRSFEAKEKAEKVSVEKKSSGKKVVQEEQPQPAKKRDEGRRKPEPLAKEEKINRREAVVKPMRFDEEVRRQEISKAIEKPEKIPTYSSSLSRTPSPFLRSYERNPTLFAGTLVRSSRPNVVQRSCSKCNSRS</sequence>
<feature type="region of interest" description="Disordered" evidence="1">
    <location>
        <begin position="21"/>
        <end position="327"/>
    </location>
</feature>
<dbReference type="AlphaFoldDB" id="A0A1B0GJN2"/>
<dbReference type="EnsemblMetazoa" id="LLOJ006665-RA">
    <property type="protein sequence ID" value="LLOJ006665-PA"/>
    <property type="gene ID" value="LLOJ006665"/>
</dbReference>
<feature type="compositionally biased region" description="Low complexity" evidence="1">
    <location>
        <begin position="90"/>
        <end position="100"/>
    </location>
</feature>
<feature type="compositionally biased region" description="Basic and acidic residues" evidence="1">
    <location>
        <begin position="149"/>
        <end position="164"/>
    </location>
</feature>
<feature type="compositionally biased region" description="Basic and acidic residues" evidence="1">
    <location>
        <begin position="303"/>
        <end position="327"/>
    </location>
</feature>
<dbReference type="EMBL" id="AJWK01021987">
    <property type="status" value="NOT_ANNOTATED_CDS"/>
    <property type="molecule type" value="Genomic_DNA"/>
</dbReference>
<dbReference type="VEuPathDB" id="VectorBase:LLOJ006665"/>
<protein>
    <submittedName>
        <fullName evidence="2">Uncharacterized protein</fullName>
    </submittedName>
</protein>
<feature type="compositionally biased region" description="Basic residues" evidence="1">
    <location>
        <begin position="46"/>
        <end position="56"/>
    </location>
</feature>
<feature type="compositionally biased region" description="Basic and acidic residues" evidence="1">
    <location>
        <begin position="122"/>
        <end position="142"/>
    </location>
</feature>
<feature type="compositionally biased region" description="Polar residues" evidence="1">
    <location>
        <begin position="354"/>
        <end position="363"/>
    </location>
</feature>
<feature type="compositionally biased region" description="Basic and acidic residues" evidence="1">
    <location>
        <begin position="101"/>
        <end position="112"/>
    </location>
</feature>
<proteinExistence type="predicted"/>
<dbReference type="VEuPathDB" id="VectorBase:LLONM1_005233"/>
<name>A0A1B0GJN2_LUTLO</name>
<dbReference type="Proteomes" id="UP000092461">
    <property type="component" value="Unassembled WGS sequence"/>
</dbReference>
<evidence type="ECO:0000313" key="2">
    <source>
        <dbReference type="EnsemblMetazoa" id="LLOJ006665-PA"/>
    </source>
</evidence>
<evidence type="ECO:0000256" key="1">
    <source>
        <dbReference type="SAM" id="MobiDB-lite"/>
    </source>
</evidence>
<feature type="compositionally biased region" description="Low complexity" evidence="1">
    <location>
        <begin position="57"/>
        <end position="68"/>
    </location>
</feature>
<organism evidence="2 3">
    <name type="scientific">Lutzomyia longipalpis</name>
    <name type="common">Sand fly</name>
    <dbReference type="NCBI Taxonomy" id="7200"/>
    <lineage>
        <taxon>Eukaryota</taxon>
        <taxon>Metazoa</taxon>
        <taxon>Ecdysozoa</taxon>
        <taxon>Arthropoda</taxon>
        <taxon>Hexapoda</taxon>
        <taxon>Insecta</taxon>
        <taxon>Pterygota</taxon>
        <taxon>Neoptera</taxon>
        <taxon>Endopterygota</taxon>
        <taxon>Diptera</taxon>
        <taxon>Nematocera</taxon>
        <taxon>Psychodoidea</taxon>
        <taxon>Psychodidae</taxon>
        <taxon>Lutzomyia</taxon>
        <taxon>Lutzomyia</taxon>
    </lineage>
</organism>
<accession>A0A1B0GJN2</accession>
<feature type="compositionally biased region" description="Basic and acidic residues" evidence="1">
    <location>
        <begin position="262"/>
        <end position="288"/>
    </location>
</feature>
<reference evidence="2" key="1">
    <citation type="submission" date="2020-05" db="UniProtKB">
        <authorList>
            <consortium name="EnsemblMetazoa"/>
        </authorList>
    </citation>
    <scope>IDENTIFICATION</scope>
    <source>
        <strain evidence="2">Jacobina</strain>
    </source>
</reference>
<feature type="region of interest" description="Disordered" evidence="1">
    <location>
        <begin position="344"/>
        <end position="369"/>
    </location>
</feature>
<keyword evidence="3" id="KW-1185">Reference proteome</keyword>